<keyword evidence="2" id="KW-1185">Reference proteome</keyword>
<comment type="caution">
    <text evidence="1">The sequence shown here is derived from an EMBL/GenBank/DDBJ whole genome shotgun (WGS) entry which is preliminary data.</text>
</comment>
<sequence length="150" mass="17534">MDAKTDFSAGWKLLDGKYKVLQQFCGVLTTAFPNTATVESDFSFIGWERNEYRRSLTNFSLEGILHAKQLDTVSQFATEQILQAKVLFEANMSIYIYIYTIFTMCHTFPHRPTSYTTFRINYIACDLHWEYLFFISLVFLCYKTPSYLSS</sequence>
<evidence type="ECO:0000313" key="2">
    <source>
        <dbReference type="Proteomes" id="UP000709295"/>
    </source>
</evidence>
<reference evidence="1" key="1">
    <citation type="submission" date="2021-01" db="EMBL/GenBank/DDBJ databases">
        <title>Phytophthora aleatoria, a newly-described species from Pinus radiata is distinct from Phytophthora cactorum isolates based on comparative genomics.</title>
        <authorList>
            <person name="Mcdougal R."/>
            <person name="Panda P."/>
            <person name="Williams N."/>
            <person name="Studholme D.J."/>
        </authorList>
    </citation>
    <scope>NUCLEOTIDE SEQUENCE</scope>
    <source>
        <strain evidence="1">NZFS 4037</strain>
    </source>
</reference>
<gene>
    <name evidence="1" type="ORF">JG688_00009963</name>
</gene>
<proteinExistence type="predicted"/>
<dbReference type="AlphaFoldDB" id="A0A8J5IFE1"/>
<dbReference type="PANTHER" id="PTHR37067:SF3">
    <property type="entry name" value="PX DOMAIN-CONTAINING PROTEIN"/>
    <property type="match status" value="1"/>
</dbReference>
<dbReference type="PANTHER" id="PTHR37067">
    <property type="entry name" value="PX DOMAIN-CONTAINING PROTEIN"/>
    <property type="match status" value="1"/>
</dbReference>
<evidence type="ECO:0000313" key="1">
    <source>
        <dbReference type="EMBL" id="KAG6959706.1"/>
    </source>
</evidence>
<dbReference type="EMBL" id="JAENGY010000600">
    <property type="protein sequence ID" value="KAG6959706.1"/>
    <property type="molecule type" value="Genomic_DNA"/>
</dbReference>
<organism evidence="1 2">
    <name type="scientific">Phytophthora aleatoria</name>
    <dbReference type="NCBI Taxonomy" id="2496075"/>
    <lineage>
        <taxon>Eukaryota</taxon>
        <taxon>Sar</taxon>
        <taxon>Stramenopiles</taxon>
        <taxon>Oomycota</taxon>
        <taxon>Peronosporomycetes</taxon>
        <taxon>Peronosporales</taxon>
        <taxon>Peronosporaceae</taxon>
        <taxon>Phytophthora</taxon>
    </lineage>
</organism>
<dbReference type="Proteomes" id="UP000709295">
    <property type="component" value="Unassembled WGS sequence"/>
</dbReference>
<name>A0A8J5IFE1_9STRA</name>
<accession>A0A8J5IFE1</accession>
<protein>
    <submittedName>
        <fullName evidence="1">Uncharacterized protein</fullName>
    </submittedName>
</protein>